<dbReference type="AlphaFoldDB" id="A0A2G9QIP3"/>
<dbReference type="EMBL" id="KV984228">
    <property type="protein sequence ID" value="PIO15427.1"/>
    <property type="molecule type" value="Genomic_DNA"/>
</dbReference>
<dbReference type="SUPFAM" id="SSF53474">
    <property type="entry name" value="alpha/beta-Hydrolases"/>
    <property type="match status" value="1"/>
</dbReference>
<evidence type="ECO:0000313" key="2">
    <source>
        <dbReference type="Proteomes" id="UP000228934"/>
    </source>
</evidence>
<gene>
    <name evidence="1" type="ORF">AB205_0110430</name>
</gene>
<protein>
    <submittedName>
        <fullName evidence="1">Uncharacterized protein</fullName>
    </submittedName>
</protein>
<sequence>MNDALLDLFQSYRAKLTPGSDAEAETEALCAFIQQFIGTEYNKLLETLLPQKDLEARVKAAVDHITQSHKSINQDALRFAASSFYYKLKAADQYVPTNKYHGNITLLQAKTRNEYGEGLGADYRLSEVSGEKSVCSQLELISYFS</sequence>
<reference evidence="2" key="1">
    <citation type="journal article" date="2017" name="Nat. Commun.">
        <title>The North American bullfrog draft genome provides insight into hormonal regulation of long noncoding RNA.</title>
        <authorList>
            <person name="Hammond S.A."/>
            <person name="Warren R.L."/>
            <person name="Vandervalk B.P."/>
            <person name="Kucuk E."/>
            <person name="Khan H."/>
            <person name="Gibb E.A."/>
            <person name="Pandoh P."/>
            <person name="Kirk H."/>
            <person name="Zhao Y."/>
            <person name="Jones M."/>
            <person name="Mungall A.J."/>
            <person name="Coope R."/>
            <person name="Pleasance S."/>
            <person name="Moore R.A."/>
            <person name="Holt R.A."/>
            <person name="Round J.M."/>
            <person name="Ohora S."/>
            <person name="Walle B.V."/>
            <person name="Veldhoen N."/>
            <person name="Helbing C.C."/>
            <person name="Birol I."/>
        </authorList>
    </citation>
    <scope>NUCLEOTIDE SEQUENCE [LARGE SCALE GENOMIC DNA]</scope>
</reference>
<dbReference type="Proteomes" id="UP000228934">
    <property type="component" value="Unassembled WGS sequence"/>
</dbReference>
<proteinExistence type="predicted"/>
<name>A0A2G9QIP3_AQUCT</name>
<organism evidence="1 2">
    <name type="scientific">Aquarana catesbeiana</name>
    <name type="common">American bullfrog</name>
    <name type="synonym">Rana catesbeiana</name>
    <dbReference type="NCBI Taxonomy" id="8400"/>
    <lineage>
        <taxon>Eukaryota</taxon>
        <taxon>Metazoa</taxon>
        <taxon>Chordata</taxon>
        <taxon>Craniata</taxon>
        <taxon>Vertebrata</taxon>
        <taxon>Euteleostomi</taxon>
        <taxon>Amphibia</taxon>
        <taxon>Batrachia</taxon>
        <taxon>Anura</taxon>
        <taxon>Neobatrachia</taxon>
        <taxon>Ranoidea</taxon>
        <taxon>Ranidae</taxon>
        <taxon>Aquarana</taxon>
    </lineage>
</organism>
<evidence type="ECO:0000313" key="1">
    <source>
        <dbReference type="EMBL" id="PIO15427.1"/>
    </source>
</evidence>
<dbReference type="InterPro" id="IPR029058">
    <property type="entry name" value="AB_hydrolase_fold"/>
</dbReference>
<dbReference type="OrthoDB" id="9357936at2759"/>
<accession>A0A2G9QIP3</accession>
<dbReference type="Gene3D" id="1.10.1470.20">
    <property type="entry name" value="Fatty acid synthase, domain 2"/>
    <property type="match status" value="1"/>
</dbReference>
<keyword evidence="2" id="KW-1185">Reference proteome</keyword>